<keyword evidence="7 9" id="KW-0949">S-adenosyl-L-methionine</keyword>
<comment type="caution">
    <text evidence="11">The sequence shown here is derived from an EMBL/GenBank/DDBJ whole genome shotgun (WGS) entry which is preliminary data.</text>
</comment>
<evidence type="ECO:0000256" key="2">
    <source>
        <dbReference type="ARBA" id="ARBA00005156"/>
    </source>
</evidence>
<evidence type="ECO:0000256" key="7">
    <source>
        <dbReference type="ARBA" id="ARBA00022691"/>
    </source>
</evidence>
<dbReference type="OrthoDB" id="2516at2759"/>
<comment type="catalytic activity">
    <reaction evidence="8">
        <text>2-[(3S)-amino-3-carboxypropyl]-L-histidyl-[translation elongation factor 2] + 4 S-adenosyl-L-methionine = diphthine methyl ester-[translation elongation factor 2] + 4 S-adenosyl-L-homocysteine + 3 H(+)</text>
        <dbReference type="Rhea" id="RHEA:42652"/>
        <dbReference type="Rhea" id="RHEA-COMP:9749"/>
        <dbReference type="Rhea" id="RHEA-COMP:10173"/>
        <dbReference type="ChEBI" id="CHEBI:15378"/>
        <dbReference type="ChEBI" id="CHEBI:57856"/>
        <dbReference type="ChEBI" id="CHEBI:59789"/>
        <dbReference type="ChEBI" id="CHEBI:73995"/>
        <dbReference type="ChEBI" id="CHEBI:79005"/>
        <dbReference type="EC" id="2.1.1.314"/>
    </reaction>
</comment>
<dbReference type="CDD" id="cd11647">
    <property type="entry name" value="DHP5_DphB"/>
    <property type="match status" value="1"/>
</dbReference>
<gene>
    <name evidence="11" type="ORF">E2986_07761</name>
</gene>
<comment type="function">
    <text evidence="1">S-adenosyl-L-methionine-dependent methyltransferase that catalyzes four methylations of the modified target histidine residue in translation elongation factor 2 (EF-2), to form an intermediate called diphthine methyl ester. The four successive methylation reactions represent the second step of diphthamide biosynthesis.</text>
</comment>
<keyword evidence="6" id="KW-0808">Transferase</keyword>
<feature type="domain" description="Tetrapyrrole methylase" evidence="10">
    <location>
        <begin position="1"/>
        <end position="243"/>
    </location>
</feature>
<feature type="binding site" evidence="9">
    <location>
        <position position="9"/>
    </location>
    <ligand>
        <name>S-adenosyl-L-methionine</name>
        <dbReference type="ChEBI" id="CHEBI:59789"/>
    </ligand>
</feature>
<comment type="similarity">
    <text evidence="3">Belongs to the diphthine synthase family.</text>
</comment>
<feature type="binding site" evidence="9">
    <location>
        <begin position="112"/>
        <end position="113"/>
    </location>
    <ligand>
        <name>S-adenosyl-L-methionine</name>
        <dbReference type="ChEBI" id="CHEBI:59789"/>
    </ligand>
</feature>
<evidence type="ECO:0000256" key="9">
    <source>
        <dbReference type="PIRSR" id="PIRSR036432-1"/>
    </source>
</evidence>
<proteinExistence type="inferred from homology"/>
<evidence type="ECO:0000256" key="3">
    <source>
        <dbReference type="ARBA" id="ARBA00006729"/>
    </source>
</evidence>
<dbReference type="NCBIfam" id="TIGR00522">
    <property type="entry name" value="dph5"/>
    <property type="match status" value="1"/>
</dbReference>
<dbReference type="GO" id="GO:0141133">
    <property type="term" value="F:diphthine methyl ester synthase activity"/>
    <property type="evidence" value="ECO:0007669"/>
    <property type="project" value="UniProtKB-EC"/>
</dbReference>
<dbReference type="EC" id="2.1.1.314" evidence="4"/>
<dbReference type="Proteomes" id="UP000655588">
    <property type="component" value="Unassembled WGS sequence"/>
</dbReference>
<dbReference type="InterPro" id="IPR004551">
    <property type="entry name" value="Dphthn_synthase"/>
</dbReference>
<dbReference type="PIRSF" id="PIRSF036432">
    <property type="entry name" value="Diphthine_synth"/>
    <property type="match status" value="1"/>
</dbReference>
<evidence type="ECO:0000256" key="6">
    <source>
        <dbReference type="ARBA" id="ARBA00022679"/>
    </source>
</evidence>
<accession>A0A833S0A4</accession>
<dbReference type="InterPro" id="IPR014777">
    <property type="entry name" value="4pyrrole_Mease_sub1"/>
</dbReference>
<dbReference type="FunFam" id="3.30.950.10:FF:000004">
    <property type="entry name" value="Diphthine synthase putative"/>
    <property type="match status" value="1"/>
</dbReference>
<dbReference type="FunFam" id="3.40.1010.10:FF:000004">
    <property type="entry name" value="Putative diphthine synthase"/>
    <property type="match status" value="1"/>
</dbReference>
<dbReference type="EMBL" id="WNWW01000398">
    <property type="protein sequence ID" value="KAF3425357.1"/>
    <property type="molecule type" value="Genomic_DNA"/>
</dbReference>
<dbReference type="SUPFAM" id="SSF53790">
    <property type="entry name" value="Tetrapyrrole methylase"/>
    <property type="match status" value="1"/>
</dbReference>
<dbReference type="GO" id="GO:0017183">
    <property type="term" value="P:protein histidyl modification to diphthamide"/>
    <property type="evidence" value="ECO:0007669"/>
    <property type="project" value="UniProtKB-UniPathway"/>
</dbReference>
<dbReference type="InterPro" id="IPR000878">
    <property type="entry name" value="4pyrrol_Mease"/>
</dbReference>
<name>A0A833S0A4_9HYME</name>
<feature type="binding site" evidence="9">
    <location>
        <position position="163"/>
    </location>
    <ligand>
        <name>S-adenosyl-L-methionine</name>
        <dbReference type="ChEBI" id="CHEBI:59789"/>
    </ligand>
</feature>
<evidence type="ECO:0000256" key="4">
    <source>
        <dbReference type="ARBA" id="ARBA00011927"/>
    </source>
</evidence>
<dbReference type="UniPathway" id="UPA00559"/>
<dbReference type="Gene3D" id="3.30.950.10">
    <property type="entry name" value="Methyltransferase, Cobalt-precorrin-4 Transmethylase, Domain 2"/>
    <property type="match status" value="1"/>
</dbReference>
<dbReference type="Pfam" id="PF00590">
    <property type="entry name" value="TP_methylase"/>
    <property type="match status" value="1"/>
</dbReference>
<protein>
    <recommendedName>
        <fullName evidence="4">diphthine methyl ester synthase</fullName>
        <ecNumber evidence="4">2.1.1.314</ecNumber>
    </recommendedName>
</protein>
<evidence type="ECO:0000313" key="12">
    <source>
        <dbReference type="Proteomes" id="UP000655588"/>
    </source>
</evidence>
<dbReference type="PANTHER" id="PTHR10882:SF0">
    <property type="entry name" value="DIPHTHINE METHYL ESTER SYNTHASE"/>
    <property type="match status" value="1"/>
</dbReference>
<evidence type="ECO:0000259" key="10">
    <source>
        <dbReference type="Pfam" id="PF00590"/>
    </source>
</evidence>
<organism evidence="11 12">
    <name type="scientific">Frieseomelitta varia</name>
    <dbReference type="NCBI Taxonomy" id="561572"/>
    <lineage>
        <taxon>Eukaryota</taxon>
        <taxon>Metazoa</taxon>
        <taxon>Ecdysozoa</taxon>
        <taxon>Arthropoda</taxon>
        <taxon>Hexapoda</taxon>
        <taxon>Insecta</taxon>
        <taxon>Pterygota</taxon>
        <taxon>Neoptera</taxon>
        <taxon>Endopterygota</taxon>
        <taxon>Hymenoptera</taxon>
        <taxon>Apocrita</taxon>
        <taxon>Aculeata</taxon>
        <taxon>Apoidea</taxon>
        <taxon>Anthophila</taxon>
        <taxon>Apidae</taxon>
        <taxon>Frieseomelitta</taxon>
    </lineage>
</organism>
<dbReference type="InterPro" id="IPR035996">
    <property type="entry name" value="4pyrrol_Methylase_sf"/>
</dbReference>
<dbReference type="PANTHER" id="PTHR10882">
    <property type="entry name" value="DIPHTHINE SYNTHASE"/>
    <property type="match status" value="1"/>
</dbReference>
<feature type="binding site" evidence="9">
    <location>
        <position position="253"/>
    </location>
    <ligand>
        <name>S-adenosyl-L-methionine</name>
        <dbReference type="ChEBI" id="CHEBI:59789"/>
    </ligand>
</feature>
<feature type="binding site" evidence="9">
    <location>
        <position position="84"/>
    </location>
    <ligand>
        <name>S-adenosyl-L-methionine</name>
        <dbReference type="ChEBI" id="CHEBI:59789"/>
    </ligand>
</feature>
<dbReference type="HAMAP" id="MF_01084">
    <property type="entry name" value="Diphthine_synth"/>
    <property type="match status" value="1"/>
</dbReference>
<dbReference type="InterPro" id="IPR014776">
    <property type="entry name" value="4pyrrole_Mease_sub2"/>
</dbReference>
<reference evidence="11" key="1">
    <citation type="submission" date="2019-11" db="EMBL/GenBank/DDBJ databases">
        <title>The nuclear and mitochondrial genomes of Frieseomelitta varia - a highly eusocial stingless bee (Meliponini) with a permanently sterile worker caste.</title>
        <authorList>
            <person name="Freitas F.C.P."/>
            <person name="Lourenco A.P."/>
            <person name="Nunes F.M.F."/>
            <person name="Paschoal A.R."/>
            <person name="Abreu F.C.P."/>
            <person name="Barbin F.O."/>
            <person name="Bataglia L."/>
            <person name="Cardoso-Junior C.A.M."/>
            <person name="Cervoni M.S."/>
            <person name="Silva S.R."/>
            <person name="Dalarmi F."/>
            <person name="Del Lama M.A."/>
            <person name="Depintor T.S."/>
            <person name="Ferreira K.M."/>
            <person name="Goria P.S."/>
            <person name="Jaskot M.C."/>
            <person name="Lago D.C."/>
            <person name="Luna-Lucena D."/>
            <person name="Moda L.M."/>
            <person name="Nascimento L."/>
            <person name="Pedrino M."/>
            <person name="Rabico F.O."/>
            <person name="Sanches F.C."/>
            <person name="Santos D.E."/>
            <person name="Santos C.G."/>
            <person name="Vieira J."/>
            <person name="Lopes T.F."/>
            <person name="Barchuk A.R."/>
            <person name="Hartfelder K."/>
            <person name="Simoes Z.L.P."/>
            <person name="Bitondi M.M.G."/>
            <person name="Pinheiro D.G."/>
        </authorList>
    </citation>
    <scope>NUCLEOTIDE SEQUENCE</scope>
    <source>
        <strain evidence="11">USP_RPSP 00005682</strain>
        <tissue evidence="11">Whole individual</tissue>
    </source>
</reference>
<dbReference type="Gene3D" id="3.40.1010.10">
    <property type="entry name" value="Cobalt-precorrin-4 Transmethylase, Domain 1"/>
    <property type="match status" value="1"/>
</dbReference>
<dbReference type="AlphaFoldDB" id="A0A833S0A4"/>
<evidence type="ECO:0000313" key="11">
    <source>
        <dbReference type="EMBL" id="KAF3425357.1"/>
    </source>
</evidence>
<feature type="binding site" evidence="9">
    <location>
        <position position="87"/>
    </location>
    <ligand>
        <name>S-adenosyl-L-methionine</name>
        <dbReference type="ChEBI" id="CHEBI:59789"/>
    </ligand>
</feature>
<feature type="binding site" evidence="9">
    <location>
        <position position="227"/>
    </location>
    <ligand>
        <name>S-adenosyl-L-methionine</name>
        <dbReference type="ChEBI" id="CHEBI:59789"/>
    </ligand>
</feature>
<sequence length="279" mass="31278">MLHVIGLGLGDATDVTVKGLETIRMCDRVYLESYTSILSISLMDLEQFYGCSILEADRELVENNVDEILPKDEKENVAFLVVGDPFGATTHSDLILRAREKGIKVKIIHNSSILTAIGCCGLQLYRFGETVSIPYWNNNWRPNSFYEKIISNRRRNLHTLCLLDIKVKEPTTESIVKKKKEYMPAQFMSVSEAATQLLEIIGEKNEEKLAEEAALDESSLVVGLARVGWDNQQRIVACPLGQMASVDLGPPLHSLIVPAIELHPLESEFITLHTCEQKH</sequence>
<evidence type="ECO:0000256" key="8">
    <source>
        <dbReference type="ARBA" id="ARBA00048752"/>
    </source>
</evidence>
<dbReference type="GO" id="GO:0032259">
    <property type="term" value="P:methylation"/>
    <property type="evidence" value="ECO:0007669"/>
    <property type="project" value="UniProtKB-KW"/>
</dbReference>
<keyword evidence="12" id="KW-1185">Reference proteome</keyword>
<keyword evidence="5" id="KW-0489">Methyltransferase</keyword>
<comment type="pathway">
    <text evidence="2">Protein modification; peptidyl-diphthamide biosynthesis.</text>
</comment>
<evidence type="ECO:0000256" key="1">
    <source>
        <dbReference type="ARBA" id="ARBA00004006"/>
    </source>
</evidence>
<evidence type="ECO:0000256" key="5">
    <source>
        <dbReference type="ARBA" id="ARBA00022603"/>
    </source>
</evidence>